<evidence type="ECO:0000256" key="5">
    <source>
        <dbReference type="ARBA" id="ARBA00022448"/>
    </source>
</evidence>
<keyword evidence="7" id="KW-1003">Cell membrane</keyword>
<evidence type="ECO:0000256" key="3">
    <source>
        <dbReference type="ARBA" id="ARBA00010199"/>
    </source>
</evidence>
<feature type="transmembrane region" description="Helical" evidence="13">
    <location>
        <begin position="91"/>
        <end position="113"/>
    </location>
</feature>
<dbReference type="GO" id="GO:0042910">
    <property type="term" value="F:xenobiotic transmembrane transporter activity"/>
    <property type="evidence" value="ECO:0007669"/>
    <property type="project" value="InterPro"/>
</dbReference>
<keyword evidence="8 13" id="KW-0812">Transmembrane</keyword>
<evidence type="ECO:0000256" key="11">
    <source>
        <dbReference type="ARBA" id="ARBA00023136"/>
    </source>
</evidence>
<evidence type="ECO:0000256" key="10">
    <source>
        <dbReference type="ARBA" id="ARBA00023065"/>
    </source>
</evidence>
<feature type="transmembrane region" description="Helical" evidence="13">
    <location>
        <begin position="133"/>
        <end position="150"/>
    </location>
</feature>
<feature type="transmembrane region" description="Helical" evidence="13">
    <location>
        <begin position="54"/>
        <end position="79"/>
    </location>
</feature>
<feature type="transmembrane region" description="Helical" evidence="13">
    <location>
        <begin position="244"/>
        <end position="266"/>
    </location>
</feature>
<dbReference type="PATRIC" id="fig|768706.3.peg.2488"/>
<evidence type="ECO:0000256" key="7">
    <source>
        <dbReference type="ARBA" id="ARBA00022475"/>
    </source>
</evidence>
<evidence type="ECO:0000256" key="1">
    <source>
        <dbReference type="ARBA" id="ARBA00003408"/>
    </source>
</evidence>
<dbReference type="CDD" id="cd13131">
    <property type="entry name" value="MATE_NorM_like"/>
    <property type="match status" value="1"/>
</dbReference>
<comment type="subcellular location">
    <subcellularLocation>
        <location evidence="2">Cell membrane</location>
        <topology evidence="2">Multi-pass membrane protein</topology>
    </subcellularLocation>
</comment>
<feature type="transmembrane region" description="Helical" evidence="13">
    <location>
        <begin position="14"/>
        <end position="34"/>
    </location>
</feature>
<evidence type="ECO:0000256" key="13">
    <source>
        <dbReference type="SAM" id="Phobius"/>
    </source>
</evidence>
<evidence type="ECO:0000256" key="8">
    <source>
        <dbReference type="ARBA" id="ARBA00022692"/>
    </source>
</evidence>
<proteinExistence type="inferred from homology"/>
<accession>G7WGG2</accession>
<keyword evidence="9 13" id="KW-1133">Transmembrane helix</keyword>
<protein>
    <recommendedName>
        <fullName evidence="4">Probable multidrug resistance protein NorM</fullName>
    </recommendedName>
    <alternativeName>
        <fullName evidence="12">Multidrug-efflux transporter</fullName>
    </alternativeName>
</protein>
<dbReference type="EMBL" id="CP003108">
    <property type="protein sequence ID" value="AET68039.1"/>
    <property type="molecule type" value="Genomic_DNA"/>
</dbReference>
<keyword evidence="6" id="KW-0050">Antiport</keyword>
<evidence type="ECO:0000256" key="12">
    <source>
        <dbReference type="ARBA" id="ARBA00031636"/>
    </source>
</evidence>
<dbReference type="OrthoDB" id="9780160at2"/>
<organism evidence="14 15">
    <name type="scientific">Desulfosporosinus orientis (strain ATCC 19365 / DSM 765 / NCIMB 8382 / VKM B-1628 / Singapore I)</name>
    <name type="common">Desulfotomaculum orientis</name>
    <dbReference type="NCBI Taxonomy" id="768706"/>
    <lineage>
        <taxon>Bacteria</taxon>
        <taxon>Bacillati</taxon>
        <taxon>Bacillota</taxon>
        <taxon>Clostridia</taxon>
        <taxon>Eubacteriales</taxon>
        <taxon>Desulfitobacteriaceae</taxon>
        <taxon>Desulfosporosinus</taxon>
    </lineage>
</organism>
<reference evidence="14 15" key="2">
    <citation type="journal article" date="2012" name="J. Bacteriol.">
        <title>Complete genome sequences of Desulfosporosinus orientis DSM765T, Desulfosporosinus youngiae DSM17734T, Desulfosporosinus meridiei DSM13257T, and Desulfosporosinus acidiphilus DSM22704T.</title>
        <authorList>
            <person name="Pester M."/>
            <person name="Brambilla E."/>
            <person name="Alazard D."/>
            <person name="Rattei T."/>
            <person name="Weinmaier T."/>
            <person name="Han J."/>
            <person name="Lucas S."/>
            <person name="Lapidus A."/>
            <person name="Cheng J.F."/>
            <person name="Goodwin L."/>
            <person name="Pitluck S."/>
            <person name="Peters L."/>
            <person name="Ovchinnikova G."/>
            <person name="Teshima H."/>
            <person name="Detter J.C."/>
            <person name="Han C.S."/>
            <person name="Tapia R."/>
            <person name="Land M.L."/>
            <person name="Hauser L."/>
            <person name="Kyrpides N.C."/>
            <person name="Ivanova N.N."/>
            <person name="Pagani I."/>
            <person name="Huntmann M."/>
            <person name="Wei C.L."/>
            <person name="Davenport K.W."/>
            <person name="Daligault H."/>
            <person name="Chain P.S."/>
            <person name="Chen A."/>
            <person name="Mavromatis K."/>
            <person name="Markowitz V."/>
            <person name="Szeto E."/>
            <person name="Mikhailova N."/>
            <person name="Pati A."/>
            <person name="Wagner M."/>
            <person name="Woyke T."/>
            <person name="Ollivier B."/>
            <person name="Klenk H.P."/>
            <person name="Spring S."/>
            <person name="Loy A."/>
        </authorList>
    </citation>
    <scope>NUCLEOTIDE SEQUENCE [LARGE SCALE GENOMIC DNA]</scope>
    <source>
        <strain evidence="15">ATCC 19365 / DSM 765 / NCIMB 8382 / VKM B-1628</strain>
    </source>
</reference>
<dbReference type="PANTHER" id="PTHR43298">
    <property type="entry name" value="MULTIDRUG RESISTANCE PROTEIN NORM-RELATED"/>
    <property type="match status" value="1"/>
</dbReference>
<name>G7WGG2_DESOD</name>
<comment type="similarity">
    <text evidence="3">Belongs to the multi antimicrobial extrusion (MATE) (TC 2.A.66.1) family.</text>
</comment>
<evidence type="ECO:0000313" key="15">
    <source>
        <dbReference type="Proteomes" id="UP000006346"/>
    </source>
</evidence>
<dbReference type="AlphaFoldDB" id="G7WGG2"/>
<feature type="transmembrane region" description="Helical" evidence="13">
    <location>
        <begin position="316"/>
        <end position="339"/>
    </location>
</feature>
<feature type="transmembrane region" description="Helical" evidence="13">
    <location>
        <begin position="359"/>
        <end position="377"/>
    </location>
</feature>
<dbReference type="PIRSF" id="PIRSF006603">
    <property type="entry name" value="DinF"/>
    <property type="match status" value="1"/>
</dbReference>
<comment type="function">
    <text evidence="1">Multidrug efflux pump.</text>
</comment>
<dbReference type="KEGG" id="dor:Desor_2475"/>
<keyword evidence="5" id="KW-0813">Transport</keyword>
<dbReference type="RefSeq" id="WP_014184847.1">
    <property type="nucleotide sequence ID" value="NC_016584.1"/>
</dbReference>
<reference evidence="15" key="1">
    <citation type="submission" date="2011-11" db="EMBL/GenBank/DDBJ databases">
        <title>Complete sequence of Desulfosporosinus orientis DSM 765.</title>
        <authorList>
            <person name="Lucas S."/>
            <person name="Han J."/>
            <person name="Lapidus A."/>
            <person name="Cheng J.-F."/>
            <person name="Goodwin L."/>
            <person name="Pitluck S."/>
            <person name="Peters L."/>
            <person name="Ovchinnikova G."/>
            <person name="Teshima H."/>
            <person name="Detter J.C."/>
            <person name="Han C."/>
            <person name="Tapia R."/>
            <person name="Land M."/>
            <person name="Hauser L."/>
            <person name="Kyrpides N."/>
            <person name="Ivanova N."/>
            <person name="Pagani I."/>
            <person name="Pester M."/>
            <person name="Spring S."/>
            <person name="Ollivier B."/>
            <person name="Rattei T."/>
            <person name="Klenk H.-P."/>
            <person name="Wagner M."/>
            <person name="Loy A."/>
            <person name="Woyke T."/>
        </authorList>
    </citation>
    <scope>NUCLEOTIDE SEQUENCE [LARGE SCALE GENOMIC DNA]</scope>
    <source>
        <strain evidence="15">ATCC 19365 / DSM 765 / NCIMB 8382 / VKM B-1628</strain>
    </source>
</reference>
<evidence type="ECO:0000313" key="14">
    <source>
        <dbReference type="EMBL" id="AET68039.1"/>
    </source>
</evidence>
<dbReference type="Pfam" id="PF01554">
    <property type="entry name" value="MatE"/>
    <property type="match status" value="2"/>
</dbReference>
<dbReference type="HOGENOM" id="CLU_012893_6_0_9"/>
<dbReference type="GO" id="GO:0015297">
    <property type="term" value="F:antiporter activity"/>
    <property type="evidence" value="ECO:0007669"/>
    <property type="project" value="UniProtKB-KW"/>
</dbReference>
<sequence length="453" mass="49649">MEQTHSIKEKLRQFFIILFPILVTQVTLFSMTFFDTMMSGQASPSDLAGVAIGSSLWVPVSTGLGGVFSAITPIVAHLIGGRRNYEVAHKVIQGVYLAIILAVCVILIGSLTLDWALSSMMLESGVREIARKYLIALAFGIPALFVYQILRSFMDALGETRITMLMALLSLPINVLLNYILIFGKFGFPALGGVGAGIASALSYWFLILIAIWIIVRHPAFSAYHVFGKGYPISLPTWGEQLKIGIPIGFSIFFETSIFAAVTLLMSAFDTATIAAHQGAMNFASMIYMIPLSFSIAMTILVGFEAGAHRFQDARLYSRLGIVSSLVMAVLTAIILLSFREQIAGLYSKELKVIQLTQQFLIFALFFQFSDAIATPIQGILRGYKDVTVPFITALVAYWLVALPAGYLLAHFSLLGAFGYWVGLIAGISFNAAALLRRLYMVQNKRVARVEML</sequence>
<dbReference type="PANTHER" id="PTHR43298:SF2">
    <property type="entry name" value="FMN_FAD EXPORTER YEEO-RELATED"/>
    <property type="match status" value="1"/>
</dbReference>
<evidence type="ECO:0000256" key="9">
    <source>
        <dbReference type="ARBA" id="ARBA00022989"/>
    </source>
</evidence>
<evidence type="ECO:0000256" key="2">
    <source>
        <dbReference type="ARBA" id="ARBA00004651"/>
    </source>
</evidence>
<keyword evidence="15" id="KW-1185">Reference proteome</keyword>
<dbReference type="STRING" id="768706.Desor_2475"/>
<evidence type="ECO:0000256" key="4">
    <source>
        <dbReference type="ARBA" id="ARBA00020268"/>
    </source>
</evidence>
<feature type="transmembrane region" description="Helical" evidence="13">
    <location>
        <begin position="389"/>
        <end position="412"/>
    </location>
</feature>
<dbReference type="Proteomes" id="UP000006346">
    <property type="component" value="Chromosome"/>
</dbReference>
<dbReference type="eggNOG" id="COG0534">
    <property type="taxonomic scope" value="Bacteria"/>
</dbReference>
<feature type="transmembrane region" description="Helical" evidence="13">
    <location>
        <begin position="162"/>
        <end position="182"/>
    </location>
</feature>
<dbReference type="GO" id="GO:0006811">
    <property type="term" value="P:monoatomic ion transport"/>
    <property type="evidence" value="ECO:0007669"/>
    <property type="project" value="UniProtKB-KW"/>
</dbReference>
<feature type="transmembrane region" description="Helical" evidence="13">
    <location>
        <begin position="286"/>
        <end position="304"/>
    </location>
</feature>
<keyword evidence="10" id="KW-0406">Ion transport</keyword>
<gene>
    <name evidence="14" type="ordered locus">Desor_2475</name>
</gene>
<dbReference type="InterPro" id="IPR048279">
    <property type="entry name" value="MdtK-like"/>
</dbReference>
<dbReference type="GO" id="GO:0005886">
    <property type="term" value="C:plasma membrane"/>
    <property type="evidence" value="ECO:0007669"/>
    <property type="project" value="UniProtKB-SubCell"/>
</dbReference>
<dbReference type="InterPro" id="IPR050222">
    <property type="entry name" value="MATE_MdtK"/>
</dbReference>
<feature type="transmembrane region" description="Helical" evidence="13">
    <location>
        <begin position="418"/>
        <end position="436"/>
    </location>
</feature>
<feature type="transmembrane region" description="Helical" evidence="13">
    <location>
        <begin position="194"/>
        <end position="216"/>
    </location>
</feature>
<dbReference type="InterPro" id="IPR002528">
    <property type="entry name" value="MATE_fam"/>
</dbReference>
<keyword evidence="11 13" id="KW-0472">Membrane</keyword>
<dbReference type="NCBIfam" id="TIGR00797">
    <property type="entry name" value="matE"/>
    <property type="match status" value="1"/>
</dbReference>
<evidence type="ECO:0000256" key="6">
    <source>
        <dbReference type="ARBA" id="ARBA00022449"/>
    </source>
</evidence>